<sequence length="86" mass="9179">MEPRRGLNDKDLANPRRAKPATVGMSMMLIIGALVLGSSLAINFFTGYFSILAFVIGIVLIGIAVAYLVFKAFKDDAAGSPEDSDQ</sequence>
<dbReference type="RefSeq" id="WP_343955867.1">
    <property type="nucleotide sequence ID" value="NZ_BAAAMN010000007.1"/>
</dbReference>
<keyword evidence="1" id="KW-0812">Transmembrane</keyword>
<keyword evidence="1" id="KW-1133">Transmembrane helix</keyword>
<comment type="caution">
    <text evidence="2">The sequence shown here is derived from an EMBL/GenBank/DDBJ whole genome shotgun (WGS) entry which is preliminary data.</text>
</comment>
<feature type="transmembrane region" description="Helical" evidence="1">
    <location>
        <begin position="21"/>
        <end position="42"/>
    </location>
</feature>
<name>A0ABN2U3G6_9MICC</name>
<evidence type="ECO:0000313" key="2">
    <source>
        <dbReference type="EMBL" id="GAA2026991.1"/>
    </source>
</evidence>
<evidence type="ECO:0000256" key="1">
    <source>
        <dbReference type="SAM" id="Phobius"/>
    </source>
</evidence>
<organism evidence="2 3">
    <name type="scientific">Yaniella flava</name>
    <dbReference type="NCBI Taxonomy" id="287930"/>
    <lineage>
        <taxon>Bacteria</taxon>
        <taxon>Bacillati</taxon>
        <taxon>Actinomycetota</taxon>
        <taxon>Actinomycetes</taxon>
        <taxon>Micrococcales</taxon>
        <taxon>Micrococcaceae</taxon>
        <taxon>Yaniella</taxon>
    </lineage>
</organism>
<accession>A0ABN2U3G6</accession>
<reference evidence="3" key="1">
    <citation type="journal article" date="2019" name="Int. J. Syst. Evol. Microbiol.">
        <title>The Global Catalogue of Microorganisms (GCM) 10K type strain sequencing project: providing services to taxonomists for standard genome sequencing and annotation.</title>
        <authorList>
            <consortium name="The Broad Institute Genomics Platform"/>
            <consortium name="The Broad Institute Genome Sequencing Center for Infectious Disease"/>
            <person name="Wu L."/>
            <person name="Ma J."/>
        </authorList>
    </citation>
    <scope>NUCLEOTIDE SEQUENCE [LARGE SCALE GENOMIC DNA]</scope>
    <source>
        <strain evidence="3">JCM 13595</strain>
    </source>
</reference>
<keyword evidence="1" id="KW-0472">Membrane</keyword>
<feature type="transmembrane region" description="Helical" evidence="1">
    <location>
        <begin position="48"/>
        <end position="70"/>
    </location>
</feature>
<evidence type="ECO:0000313" key="3">
    <source>
        <dbReference type="Proteomes" id="UP001501461"/>
    </source>
</evidence>
<gene>
    <name evidence="2" type="ORF">GCM10009720_03370</name>
</gene>
<keyword evidence="3" id="KW-1185">Reference proteome</keyword>
<protein>
    <submittedName>
        <fullName evidence="2">Uncharacterized protein</fullName>
    </submittedName>
</protein>
<dbReference type="Proteomes" id="UP001501461">
    <property type="component" value="Unassembled WGS sequence"/>
</dbReference>
<dbReference type="EMBL" id="BAAAMN010000007">
    <property type="protein sequence ID" value="GAA2026991.1"/>
    <property type="molecule type" value="Genomic_DNA"/>
</dbReference>
<proteinExistence type="predicted"/>